<evidence type="ECO:0000313" key="4">
    <source>
        <dbReference type="EMBL" id="CAD8089150.1"/>
    </source>
</evidence>
<keyword evidence="1" id="KW-0853">WD repeat</keyword>
<dbReference type="AlphaFoldDB" id="A0A8S1N8Q3"/>
<dbReference type="Proteomes" id="UP000692954">
    <property type="component" value="Unassembled WGS sequence"/>
</dbReference>
<organism evidence="4 5">
    <name type="scientific">Paramecium sonneborni</name>
    <dbReference type="NCBI Taxonomy" id="65129"/>
    <lineage>
        <taxon>Eukaryota</taxon>
        <taxon>Sar</taxon>
        <taxon>Alveolata</taxon>
        <taxon>Ciliophora</taxon>
        <taxon>Intramacronucleata</taxon>
        <taxon>Oligohymenophorea</taxon>
        <taxon>Peniculida</taxon>
        <taxon>Parameciidae</taxon>
        <taxon>Paramecium</taxon>
    </lineage>
</organism>
<accession>A0A8S1N8Q3</accession>
<evidence type="ECO:0000256" key="3">
    <source>
        <dbReference type="SAM" id="Coils"/>
    </source>
</evidence>
<dbReference type="OrthoDB" id="311446at2759"/>
<dbReference type="PANTHER" id="PTHR44129">
    <property type="entry name" value="WD REPEAT-CONTAINING PROTEIN POP1"/>
    <property type="match status" value="1"/>
</dbReference>
<protein>
    <submittedName>
        <fullName evidence="4">Uncharacterized protein</fullName>
    </submittedName>
</protein>
<dbReference type="EMBL" id="CAJJDN010000053">
    <property type="protein sequence ID" value="CAD8089150.1"/>
    <property type="molecule type" value="Genomic_DNA"/>
</dbReference>
<proteinExistence type="predicted"/>
<evidence type="ECO:0000256" key="2">
    <source>
        <dbReference type="ARBA" id="ARBA00022737"/>
    </source>
</evidence>
<name>A0A8S1N8Q3_9CILI</name>
<sequence>MNNLYIDYEELKDTNEPMQFLKKIFQIKYYFESHQNTDNLQEIFKELFDDVNLIKYIQDLRFKNLKFYLKLDTIKKYFYAILALTQTNPEELKKLQQFIKFDQFLVLVIKDYPQRIICCNSDIEKFILAELKSVQFTEQDYQNKLSKQKGLIECLQFLLSIQEQKIFQEELDLELIYKELGELFTEESPSYIFMVTIMEGLSIDKLQQNVNEEKFNLQESRLQQEKFEKFLIELGKIKDSSKYSNLDQIEIGHLNQLAIQTNMVIETLQNFEILDKEFFLMLMSEELTILQSLLCQYKLQSENYQRAILQYRQEIKEKDEQFFNNKMNQNEDIQLISKVEKQKENNQIQEDDHAVVEKGNQKFKFCIKENGMAKLQLQKIKQEKEILCKLLEDFIIFSDKLNQIQRYQKEVQIKFQQKFQDRFQELTKNYQQSTTTKLDLQQKEDENFKLYFERISSNLSKETTDTDMANLKMNISDFLNSLKSYCQAKLSEQKYISNTIIEQEFMLQQIRKLYLQDNQLEENDEKSNQHLGVFDTLNLKFKDFNNNEEWKIRQGLAFTIIQISSNCFTDAIISFCQKTLIQFWVSEKDQRVRNLLKNENLINLQMQILKKDWQSQHDKIAGEMQQMLKKTDQLQEEISHEANLNKRDLQLKELDETTQQLDEYIGNISEMGQQLRLITDFVNHIRKGLLRVEGKIKETKEQLNSIGKSVEQLLEIRKWIVLKEAAYKNVKSIYVPLQTLEKGKNEQSNLMNLDQFDEEGGEVNEFLQQEKKVMLIHGIAGSGKSTAANKIEEYIWKLHEANKKIANQVLIPIYISLPSLKNPVFQAVEETLRQEDDYGFDDQQLKECKEKLERKNLDYYQLWTVTMR</sequence>
<keyword evidence="3" id="KW-0175">Coiled coil</keyword>
<comment type="caution">
    <text evidence="4">The sequence shown here is derived from an EMBL/GenBank/DDBJ whole genome shotgun (WGS) entry which is preliminary data.</text>
</comment>
<keyword evidence="2" id="KW-0677">Repeat</keyword>
<keyword evidence="5" id="KW-1185">Reference proteome</keyword>
<gene>
    <name evidence="4" type="ORF">PSON_ATCC_30995.1.T0530309</name>
</gene>
<evidence type="ECO:0000313" key="5">
    <source>
        <dbReference type="Proteomes" id="UP000692954"/>
    </source>
</evidence>
<dbReference type="InterPro" id="IPR050349">
    <property type="entry name" value="WD_LIS1/nudF_dynein_reg"/>
</dbReference>
<feature type="coiled-coil region" evidence="3">
    <location>
        <begin position="617"/>
        <end position="674"/>
    </location>
</feature>
<reference evidence="4" key="1">
    <citation type="submission" date="2021-01" db="EMBL/GenBank/DDBJ databases">
        <authorList>
            <consortium name="Genoscope - CEA"/>
            <person name="William W."/>
        </authorList>
    </citation>
    <scope>NUCLEOTIDE SEQUENCE</scope>
</reference>
<evidence type="ECO:0000256" key="1">
    <source>
        <dbReference type="ARBA" id="ARBA00022574"/>
    </source>
</evidence>